<organism evidence="1 2">
    <name type="scientific">Rotaria sordida</name>
    <dbReference type="NCBI Taxonomy" id="392033"/>
    <lineage>
        <taxon>Eukaryota</taxon>
        <taxon>Metazoa</taxon>
        <taxon>Spiralia</taxon>
        <taxon>Gnathifera</taxon>
        <taxon>Rotifera</taxon>
        <taxon>Eurotatoria</taxon>
        <taxon>Bdelloidea</taxon>
        <taxon>Philodinida</taxon>
        <taxon>Philodinidae</taxon>
        <taxon>Rotaria</taxon>
    </lineage>
</organism>
<gene>
    <name evidence="1" type="ORF">OTI717_LOCUS41704</name>
</gene>
<evidence type="ECO:0000313" key="1">
    <source>
        <dbReference type="EMBL" id="CAF4290083.1"/>
    </source>
</evidence>
<accession>A0A820H4Z0</accession>
<dbReference type="Proteomes" id="UP000663823">
    <property type="component" value="Unassembled WGS sequence"/>
</dbReference>
<sequence>MIQINLHDSNQQTAVERCESEDVKNEIIESIRYLYPLNSIPNTIEDNGLVYGCEYVFHWIQKCNNGNSNPKTEEIFPLLIKGVETEAHIAKVSMKTVTDIIDELQQTRQRFKHRRERLRMNIECDFAKE</sequence>
<proteinExistence type="predicted"/>
<evidence type="ECO:0000313" key="2">
    <source>
        <dbReference type="Proteomes" id="UP000663823"/>
    </source>
</evidence>
<name>A0A820H4Z0_9BILA</name>
<dbReference type="AlphaFoldDB" id="A0A820H4Z0"/>
<protein>
    <submittedName>
        <fullName evidence="1">Uncharacterized protein</fullName>
    </submittedName>
</protein>
<comment type="caution">
    <text evidence="1">The sequence shown here is derived from an EMBL/GenBank/DDBJ whole genome shotgun (WGS) entry which is preliminary data.</text>
</comment>
<reference evidence="1" key="1">
    <citation type="submission" date="2021-02" db="EMBL/GenBank/DDBJ databases">
        <authorList>
            <person name="Nowell W R."/>
        </authorList>
    </citation>
    <scope>NUCLEOTIDE SEQUENCE</scope>
</reference>
<dbReference type="EMBL" id="CAJOAX010043757">
    <property type="protein sequence ID" value="CAF4290083.1"/>
    <property type="molecule type" value="Genomic_DNA"/>
</dbReference>